<dbReference type="InterPro" id="IPR001544">
    <property type="entry name" value="Aminotrans_IV"/>
</dbReference>
<dbReference type="InterPro" id="IPR036038">
    <property type="entry name" value="Aminotransferase-like"/>
</dbReference>
<dbReference type="InterPro" id="IPR043131">
    <property type="entry name" value="BCAT-like_N"/>
</dbReference>
<dbReference type="NCBIfam" id="NF005886">
    <property type="entry name" value="PRK07849.1-1"/>
    <property type="match status" value="1"/>
</dbReference>
<evidence type="ECO:0000313" key="3">
    <source>
        <dbReference type="Proteomes" id="UP001142325"/>
    </source>
</evidence>
<comment type="caution">
    <text evidence="2">The sequence shown here is derived from an EMBL/GenBank/DDBJ whole genome shotgun (WGS) entry which is preliminary data.</text>
</comment>
<dbReference type="Pfam" id="PF01063">
    <property type="entry name" value="Aminotran_4"/>
    <property type="match status" value="1"/>
</dbReference>
<comment type="similarity">
    <text evidence="1">Belongs to the class-IV pyridoxal-phosphate-dependent aminotransferase family.</text>
</comment>
<dbReference type="GO" id="GO:0016829">
    <property type="term" value="F:lyase activity"/>
    <property type="evidence" value="ECO:0007669"/>
    <property type="project" value="UniProtKB-KW"/>
</dbReference>
<reference evidence="2" key="2">
    <citation type="submission" date="2023-01" db="EMBL/GenBank/DDBJ databases">
        <authorList>
            <person name="Sun Q."/>
            <person name="Evtushenko L."/>
        </authorList>
    </citation>
    <scope>NUCLEOTIDE SEQUENCE</scope>
    <source>
        <strain evidence="2">VKM Ac-1958</strain>
    </source>
</reference>
<proteinExistence type="inferred from homology"/>
<dbReference type="Gene3D" id="3.30.470.10">
    <property type="match status" value="1"/>
</dbReference>
<dbReference type="InterPro" id="IPR050571">
    <property type="entry name" value="Class-IV_PLP-Dep_Aminotrnsfr"/>
</dbReference>
<gene>
    <name evidence="2" type="ORF">GCM10017596_14290</name>
</gene>
<reference evidence="2" key="1">
    <citation type="journal article" date="2014" name="Int. J. Syst. Evol. Microbiol.">
        <title>Complete genome sequence of Corynebacterium casei LMG S-19264T (=DSM 44701T), isolated from a smear-ripened cheese.</title>
        <authorList>
            <consortium name="US DOE Joint Genome Institute (JGI-PGF)"/>
            <person name="Walter F."/>
            <person name="Albersmeier A."/>
            <person name="Kalinowski J."/>
            <person name="Ruckert C."/>
        </authorList>
    </citation>
    <scope>NUCLEOTIDE SEQUENCE</scope>
    <source>
        <strain evidence="2">VKM Ac-1958</strain>
    </source>
</reference>
<keyword evidence="3" id="KW-1185">Reference proteome</keyword>
<accession>A0A9W6HT84</accession>
<dbReference type="PANTHER" id="PTHR42743">
    <property type="entry name" value="AMINO-ACID AMINOTRANSFERASE"/>
    <property type="match status" value="1"/>
</dbReference>
<sequence>MRPGPSSVTRRRSAYSRSPYAVDMAQCFALLITPVAADDTRSDYSDTFRAIDVTAPALSVGELSTQRGDGVFESIGVIDGHPNEVEAHVQRLAHSAALCDLPAPNLPQWREAIAAAATHAPAGEAVIKLILSRGVEHGPAPTAWATVSPAADNSLVREKGVRVVTLDRGYDLEAGERAPWLLLGAKTLSYAVNMAALREARRRGADDAIFVTRDGFVLEAPTASLVIRTNGRFLTPSPSGGILHGTTQLSAYEFLTARGHEADYATLRLEDLQSADAAWLLSSIRLAAPITAVDDVEVPTDAALTRELNAFLLSPR</sequence>
<evidence type="ECO:0000313" key="2">
    <source>
        <dbReference type="EMBL" id="GLK01714.1"/>
    </source>
</evidence>
<evidence type="ECO:0000256" key="1">
    <source>
        <dbReference type="ARBA" id="ARBA00009320"/>
    </source>
</evidence>
<organism evidence="2 3">
    <name type="scientific">Microbacterium keratanolyticum</name>
    <dbReference type="NCBI Taxonomy" id="67574"/>
    <lineage>
        <taxon>Bacteria</taxon>
        <taxon>Bacillati</taxon>
        <taxon>Actinomycetota</taxon>
        <taxon>Actinomycetes</taxon>
        <taxon>Micrococcales</taxon>
        <taxon>Microbacteriaceae</taxon>
        <taxon>Microbacterium</taxon>
    </lineage>
</organism>
<keyword evidence="2" id="KW-0456">Lyase</keyword>
<dbReference type="Gene3D" id="3.20.10.10">
    <property type="entry name" value="D-amino Acid Aminotransferase, subunit A, domain 2"/>
    <property type="match status" value="1"/>
</dbReference>
<dbReference type="EMBL" id="BSET01000001">
    <property type="protein sequence ID" value="GLK01714.1"/>
    <property type="molecule type" value="Genomic_DNA"/>
</dbReference>
<protein>
    <submittedName>
        <fullName evidence="2">4-amino-4-deoxychorismate lyase</fullName>
    </submittedName>
</protein>
<dbReference type="InterPro" id="IPR043132">
    <property type="entry name" value="BCAT-like_C"/>
</dbReference>
<name>A0A9W6HT84_9MICO</name>
<dbReference type="Proteomes" id="UP001142325">
    <property type="component" value="Unassembled WGS sequence"/>
</dbReference>
<dbReference type="AlphaFoldDB" id="A0A9W6HT84"/>
<dbReference type="GO" id="GO:0005829">
    <property type="term" value="C:cytosol"/>
    <property type="evidence" value="ECO:0007669"/>
    <property type="project" value="TreeGrafter"/>
</dbReference>
<dbReference type="PANTHER" id="PTHR42743:SF11">
    <property type="entry name" value="AMINODEOXYCHORISMATE LYASE"/>
    <property type="match status" value="1"/>
</dbReference>
<dbReference type="GO" id="GO:0046394">
    <property type="term" value="P:carboxylic acid biosynthetic process"/>
    <property type="evidence" value="ECO:0007669"/>
    <property type="project" value="UniProtKB-ARBA"/>
</dbReference>
<dbReference type="SUPFAM" id="SSF56752">
    <property type="entry name" value="D-aminoacid aminotransferase-like PLP-dependent enzymes"/>
    <property type="match status" value="1"/>
</dbReference>